<organism evidence="3 4">
    <name type="scientific">Streptomyces graminofaciens</name>
    <dbReference type="NCBI Taxonomy" id="68212"/>
    <lineage>
        <taxon>Bacteria</taxon>
        <taxon>Bacillati</taxon>
        <taxon>Actinomycetota</taxon>
        <taxon>Actinomycetes</taxon>
        <taxon>Kitasatosporales</taxon>
        <taxon>Streptomycetaceae</taxon>
        <taxon>Streptomyces</taxon>
    </lineage>
</organism>
<dbReference type="InterPro" id="IPR000866">
    <property type="entry name" value="AhpC/TSA"/>
</dbReference>
<reference evidence="3 4" key="2">
    <citation type="journal article" date="2023" name="ChemBioChem">
        <title>Acyltransferase Domain Exchange between Two Independent Type I Polyketide Synthases in the Same Producer Strain of Macrolide Antibiotics.</title>
        <authorList>
            <person name="Kudo F."/>
            <person name="Kishikawa K."/>
            <person name="Tsuboi K."/>
            <person name="Kido T."/>
            <person name="Usui T."/>
            <person name="Hashimoto J."/>
            <person name="Shin-Ya K."/>
            <person name="Miyanaga A."/>
            <person name="Eguchi T."/>
        </authorList>
    </citation>
    <scope>NUCLEOTIDE SEQUENCE [LARGE SCALE GENOMIC DNA]</scope>
    <source>
        <strain evidence="3 4">A-8890</strain>
    </source>
</reference>
<dbReference type="Proteomes" id="UP001321542">
    <property type="component" value="Chromosome"/>
</dbReference>
<dbReference type="InterPro" id="IPR036249">
    <property type="entry name" value="Thioredoxin-like_sf"/>
</dbReference>
<dbReference type="SUPFAM" id="SSF52833">
    <property type="entry name" value="Thioredoxin-like"/>
    <property type="match status" value="1"/>
</dbReference>
<keyword evidence="4" id="KW-1185">Reference proteome</keyword>
<evidence type="ECO:0000259" key="2">
    <source>
        <dbReference type="Pfam" id="PF00578"/>
    </source>
</evidence>
<feature type="transmembrane region" description="Helical" evidence="1">
    <location>
        <begin position="6"/>
        <end position="26"/>
    </location>
</feature>
<accession>A0ABN5VLD8</accession>
<dbReference type="EMBL" id="AP018448">
    <property type="protein sequence ID" value="BBC33238.1"/>
    <property type="molecule type" value="Genomic_DNA"/>
</dbReference>
<keyword evidence="1" id="KW-0472">Membrane</keyword>
<dbReference type="RefSeq" id="WP_286252702.1">
    <property type="nucleotide sequence ID" value="NZ_AP018448.1"/>
</dbReference>
<gene>
    <name evidence="3" type="ORF">SGFS_045320</name>
</gene>
<feature type="domain" description="Alkyl hydroperoxide reductase subunit C/ Thiol specific antioxidant" evidence="2">
    <location>
        <begin position="49"/>
        <end position="117"/>
    </location>
</feature>
<dbReference type="Pfam" id="PF00578">
    <property type="entry name" value="AhpC-TSA"/>
    <property type="match status" value="1"/>
</dbReference>
<evidence type="ECO:0000313" key="4">
    <source>
        <dbReference type="Proteomes" id="UP001321542"/>
    </source>
</evidence>
<proteinExistence type="predicted"/>
<reference evidence="3 4" key="1">
    <citation type="journal article" date="2010" name="ChemBioChem">
        <title>Cloning and characterization of the biosynthetic gene cluster of 16-membered macrolide antibiotic FD-891: involvement of a dual functional cytochrome P450 monooxygenase catalyzing epoxidation and hydroxylation.</title>
        <authorList>
            <person name="Kudo F."/>
            <person name="Motegi A."/>
            <person name="Mizoue K."/>
            <person name="Eguchi T."/>
        </authorList>
    </citation>
    <scope>NUCLEOTIDE SEQUENCE [LARGE SCALE GENOMIC DNA]</scope>
    <source>
        <strain evidence="3 4">A-8890</strain>
    </source>
</reference>
<protein>
    <submittedName>
        <fullName evidence="3">AhpC/TSA family protein</fullName>
    </submittedName>
</protein>
<evidence type="ECO:0000313" key="3">
    <source>
        <dbReference type="EMBL" id="BBC33238.1"/>
    </source>
</evidence>
<keyword evidence="1" id="KW-0812">Transmembrane</keyword>
<dbReference type="Gene3D" id="3.40.30.10">
    <property type="entry name" value="Glutaredoxin"/>
    <property type="match status" value="1"/>
</dbReference>
<sequence>MPYVIAGLVLVGAVALLNLVLLMVILRRWQELEVVRRRDDFASQGPQPGDGLPDFTATALSGRTLTQDDFRSGELLLGVFSHDCPACTDSLPDFADRADRARAAGGRALALVMGDEAAESSLTAQLVGPADEVVPGPEAAPLFRALRVPAFPTVLNYQDGVVAAPSAAGREPVPAAS</sequence>
<name>A0ABN5VLD8_9ACTN</name>
<evidence type="ECO:0000256" key="1">
    <source>
        <dbReference type="SAM" id="Phobius"/>
    </source>
</evidence>
<keyword evidence="1" id="KW-1133">Transmembrane helix</keyword>